<dbReference type="STRING" id="295108.HT99x_02983"/>
<reference evidence="2" key="1">
    <citation type="submission" date="2015-09" db="EMBL/GenBank/DDBJ databases">
        <title>Draft Genome Sequences of Two Novel Amoeba-resistant Intranuclear Bacteria, Candidatus Berkiella cookevillensis and Candidatus Berkiella aquae.</title>
        <authorList>
            <person name="Mehari Y.T."/>
            <person name="Arivett B.A."/>
            <person name="Farone A.L."/>
            <person name="Gunderson J.H."/>
            <person name="Farone M.B."/>
        </authorList>
    </citation>
    <scope>NUCLEOTIDE SEQUENCE [LARGE SCALE GENOMIC DNA]</scope>
    <source>
        <strain evidence="2">HT99</strain>
    </source>
</reference>
<dbReference type="AlphaFoldDB" id="A0A0Q9YNR9"/>
<dbReference type="EMBL" id="LKAJ02000001">
    <property type="protein sequence ID" value="MCS5709896.1"/>
    <property type="molecule type" value="Genomic_DNA"/>
</dbReference>
<evidence type="ECO:0000256" key="1">
    <source>
        <dbReference type="SAM" id="MobiDB-lite"/>
    </source>
</evidence>
<feature type="compositionally biased region" description="Low complexity" evidence="1">
    <location>
        <begin position="406"/>
        <end position="424"/>
    </location>
</feature>
<feature type="region of interest" description="Disordered" evidence="1">
    <location>
        <begin position="337"/>
        <end position="452"/>
    </location>
</feature>
<accession>A0A0Q9YNR9</accession>
<evidence type="ECO:0000313" key="2">
    <source>
        <dbReference type="EMBL" id="KRG18452.1"/>
    </source>
</evidence>
<comment type="caution">
    <text evidence="2">The sequence shown here is derived from an EMBL/GenBank/DDBJ whole genome shotgun (WGS) entry which is preliminary data.</text>
</comment>
<feature type="region of interest" description="Disordered" evidence="1">
    <location>
        <begin position="1"/>
        <end position="51"/>
    </location>
</feature>
<feature type="compositionally biased region" description="Pro residues" evidence="1">
    <location>
        <begin position="437"/>
        <end position="452"/>
    </location>
</feature>
<sequence length="452" mass="47623">MAAEGPPPAKNDAPVTLQTGAKMPEAPNPTGATLSVAPSMPPPTTEQAQIKGNEPPVASMTVAMGGPQASTTVDFTSIQETVKAQYTALSMNPKGILGEGSFKRIIQVTPDLAVAVVKEAGPKSLAMLKSECENLTLLSKAGLPALTVHGNIFDINGKDKYAVLMEAIPNHTFVDAKDPKTIKTTLPSVLLGVEMPSNEAWFFKKTQIEKNIAQNLANPTAVAAAKDKAGLLYRQLEDIRAKLEKNEIVIVDLQLLIDSRGMIKIIDPLEVMKLGAKPGTYLTLDGKPADTGPQFERSMLSTRQMLMDMIKFCHTVSVTTNPLKLQALITPLLETGSAPSFDDELPAPSSLKGKMPPSLFQSSHHSRVGGPGSHASAAGGGYRPSSRAGLHFSSMPPPIPLPVSVTAANTPQQNAAPNQSQTATGTRVAAKDADNKPPIPPPSKGSPPPSPR</sequence>
<protein>
    <submittedName>
        <fullName evidence="2">Uncharacterized protein</fullName>
    </submittedName>
</protein>
<organism evidence="2">
    <name type="scientific">Candidatus Berkiella aquae</name>
    <dbReference type="NCBI Taxonomy" id="295108"/>
    <lineage>
        <taxon>Bacteria</taxon>
        <taxon>Pseudomonadati</taxon>
        <taxon>Pseudomonadota</taxon>
        <taxon>Gammaproteobacteria</taxon>
        <taxon>Candidatus Berkiellales</taxon>
        <taxon>Candidatus Berkiellaceae</taxon>
        <taxon>Candidatus Berkiella</taxon>
    </lineage>
</organism>
<reference evidence="3" key="3">
    <citation type="submission" date="2021-06" db="EMBL/GenBank/DDBJ databases">
        <title>Genomic Description and Analysis of Intracellular Bacteria, Candidatus Berkiella cookevillensis and Candidatus Berkiella aquae.</title>
        <authorList>
            <person name="Kidane D.T."/>
            <person name="Mehari Y.T."/>
            <person name="Rice F.C."/>
            <person name="Arivett B.A."/>
            <person name="Farone A.L."/>
            <person name="Berk S.G."/>
            <person name="Farone M.B."/>
        </authorList>
    </citation>
    <scope>NUCLEOTIDE SEQUENCE</scope>
    <source>
        <strain evidence="3">HT99</strain>
    </source>
</reference>
<evidence type="ECO:0000313" key="4">
    <source>
        <dbReference type="Proteomes" id="UP000051497"/>
    </source>
</evidence>
<reference evidence="3" key="2">
    <citation type="journal article" date="2016" name="Genome Announc.">
        <title>Draft Genome Sequences of Two Novel Amoeba-Resistant Intranuclear Bacteria, 'Candidatus Berkiella cookevillensis' and 'Candidatus Berkiella aquae'.</title>
        <authorList>
            <person name="Mehari Y.T."/>
            <person name="Arivett B.A."/>
            <person name="Farone A.L."/>
            <person name="Gunderson J.H."/>
            <person name="Farone M.B."/>
        </authorList>
    </citation>
    <scope>NUCLEOTIDE SEQUENCE</scope>
    <source>
        <strain evidence="3">HT99</strain>
    </source>
</reference>
<dbReference type="Proteomes" id="UP000051497">
    <property type="component" value="Unassembled WGS sequence"/>
</dbReference>
<name>A0A0Q9YNR9_9GAMM</name>
<dbReference type="EMBL" id="LKAJ01000020">
    <property type="protein sequence ID" value="KRG18452.1"/>
    <property type="molecule type" value="Genomic_DNA"/>
</dbReference>
<keyword evidence="4" id="KW-1185">Reference proteome</keyword>
<proteinExistence type="predicted"/>
<gene>
    <name evidence="3" type="ORF">HT99x_000500</name>
    <name evidence="2" type="ORF">HT99x_02983</name>
</gene>
<evidence type="ECO:0000313" key="3">
    <source>
        <dbReference type="EMBL" id="MCS5709896.1"/>
    </source>
</evidence>
<dbReference type="RefSeq" id="WP_075067574.1">
    <property type="nucleotide sequence ID" value="NZ_LKAJ02000001.1"/>
</dbReference>